<evidence type="ECO:0000313" key="7">
    <source>
        <dbReference type="EMBL" id="SDI94268.1"/>
    </source>
</evidence>
<protein>
    <submittedName>
        <fullName evidence="7">RNA polymerase, sigma 28 subunit, SigD/FliA/WhiG</fullName>
    </submittedName>
</protein>
<dbReference type="Gene3D" id="1.10.1740.10">
    <property type="match status" value="1"/>
</dbReference>
<keyword evidence="5" id="KW-0175">Coiled coil</keyword>
<keyword evidence="1" id="KW-0805">Transcription regulation</keyword>
<dbReference type="Pfam" id="PF04545">
    <property type="entry name" value="Sigma70_r4"/>
    <property type="match status" value="1"/>
</dbReference>
<evidence type="ECO:0000313" key="8">
    <source>
        <dbReference type="Proteomes" id="UP000198853"/>
    </source>
</evidence>
<evidence type="ECO:0000256" key="2">
    <source>
        <dbReference type="ARBA" id="ARBA00023082"/>
    </source>
</evidence>
<proteinExistence type="predicted"/>
<dbReference type="NCBIfam" id="NF005809">
    <property type="entry name" value="PRK07670.1"/>
    <property type="match status" value="1"/>
</dbReference>
<feature type="domain" description="RNA polymerase sigma-70" evidence="6">
    <location>
        <begin position="218"/>
        <end position="244"/>
    </location>
</feature>
<dbReference type="SUPFAM" id="SSF88946">
    <property type="entry name" value="Sigma2 domain of RNA polymerase sigma factors"/>
    <property type="match status" value="1"/>
</dbReference>
<dbReference type="Proteomes" id="UP000198853">
    <property type="component" value="Unassembled WGS sequence"/>
</dbReference>
<dbReference type="Gene3D" id="1.20.140.160">
    <property type="match status" value="1"/>
</dbReference>
<dbReference type="GO" id="GO:0006352">
    <property type="term" value="P:DNA-templated transcription initiation"/>
    <property type="evidence" value="ECO:0007669"/>
    <property type="project" value="InterPro"/>
</dbReference>
<dbReference type="NCBIfam" id="NF005413">
    <property type="entry name" value="PRK06986.1"/>
    <property type="match status" value="1"/>
</dbReference>
<evidence type="ECO:0000259" key="6">
    <source>
        <dbReference type="PROSITE" id="PS00716"/>
    </source>
</evidence>
<dbReference type="InterPro" id="IPR000943">
    <property type="entry name" value="RNA_pol_sigma70"/>
</dbReference>
<dbReference type="PANTHER" id="PTHR30385:SF7">
    <property type="entry name" value="RNA POLYMERASE SIGMA FACTOR FLIA"/>
    <property type="match status" value="1"/>
</dbReference>
<sequence>METTSEMEECWARWIKHEDRQAAEELIAAHVPLVEYHLQRIGSTLPQNVDRDELRSQGMYGLYDALLKFDHERDLKFYTYASFRVRGAMLDSLRKEDWLPRSSRDKAKKIDDATERLEQQKRRHVTEREVAEELDMPVADVLKTTAESYMAHLVSMEQASADDEEEEPYRLTFKDDNTPTPHEAVENNAIKEQLQSLISNLSEKERLVLSLFYYEELTLTEIGYTLRLSTSRISQIHSRALFRLKQAFQKENTKA</sequence>
<dbReference type="NCBIfam" id="TIGR02479">
    <property type="entry name" value="FliA_WhiG"/>
    <property type="match status" value="1"/>
</dbReference>
<organism evidence="7 8">
    <name type="scientific">Natribacillus halophilus</name>
    <dbReference type="NCBI Taxonomy" id="549003"/>
    <lineage>
        <taxon>Bacteria</taxon>
        <taxon>Bacillati</taxon>
        <taxon>Bacillota</taxon>
        <taxon>Bacilli</taxon>
        <taxon>Bacillales</taxon>
        <taxon>Bacillaceae</taxon>
        <taxon>Natribacillus</taxon>
    </lineage>
</organism>
<evidence type="ECO:0000256" key="1">
    <source>
        <dbReference type="ARBA" id="ARBA00023015"/>
    </source>
</evidence>
<dbReference type="SUPFAM" id="SSF88659">
    <property type="entry name" value="Sigma3 and sigma4 domains of RNA polymerase sigma factors"/>
    <property type="match status" value="2"/>
</dbReference>
<reference evidence="7 8" key="1">
    <citation type="submission" date="2016-10" db="EMBL/GenBank/DDBJ databases">
        <authorList>
            <person name="de Groot N.N."/>
        </authorList>
    </citation>
    <scope>NUCLEOTIDE SEQUENCE [LARGE SCALE GENOMIC DNA]</scope>
    <source>
        <strain evidence="7 8">DSM 21771</strain>
    </source>
</reference>
<dbReference type="Pfam" id="PF04542">
    <property type="entry name" value="Sigma70_r2"/>
    <property type="match status" value="1"/>
</dbReference>
<dbReference type="CDD" id="cd06171">
    <property type="entry name" value="Sigma70_r4"/>
    <property type="match status" value="1"/>
</dbReference>
<gene>
    <name evidence="7" type="ORF">SAMN04488123_10937</name>
</gene>
<name>A0A1G8PPI9_9BACI</name>
<dbReference type="InterPro" id="IPR007627">
    <property type="entry name" value="RNA_pol_sigma70_r2"/>
</dbReference>
<dbReference type="GO" id="GO:0003899">
    <property type="term" value="F:DNA-directed RNA polymerase activity"/>
    <property type="evidence" value="ECO:0007669"/>
    <property type="project" value="InterPro"/>
</dbReference>
<keyword evidence="3" id="KW-0238">DNA-binding</keyword>
<dbReference type="PANTHER" id="PTHR30385">
    <property type="entry name" value="SIGMA FACTOR F FLAGELLAR"/>
    <property type="match status" value="1"/>
</dbReference>
<dbReference type="Pfam" id="PF04539">
    <property type="entry name" value="Sigma70_r3"/>
    <property type="match status" value="1"/>
</dbReference>
<dbReference type="RefSeq" id="WP_090398857.1">
    <property type="nucleotide sequence ID" value="NZ_FNEN01000009.1"/>
</dbReference>
<dbReference type="EMBL" id="FNEN01000009">
    <property type="protein sequence ID" value="SDI94268.1"/>
    <property type="molecule type" value="Genomic_DNA"/>
</dbReference>
<dbReference type="PIRSF" id="PIRSF000770">
    <property type="entry name" value="RNA_pol_sigma-SigE/K"/>
    <property type="match status" value="1"/>
</dbReference>
<dbReference type="InterPro" id="IPR013324">
    <property type="entry name" value="RNA_pol_sigma_r3/r4-like"/>
</dbReference>
<feature type="coiled-coil region" evidence="5">
    <location>
        <begin position="103"/>
        <end position="134"/>
    </location>
</feature>
<dbReference type="NCBIfam" id="TIGR02937">
    <property type="entry name" value="sigma70-ECF"/>
    <property type="match status" value="1"/>
</dbReference>
<keyword evidence="4" id="KW-0804">Transcription</keyword>
<dbReference type="InterPro" id="IPR007630">
    <property type="entry name" value="RNA_pol_sigma70_r4"/>
</dbReference>
<keyword evidence="2" id="KW-0731">Sigma factor</keyword>
<dbReference type="GO" id="GO:0003677">
    <property type="term" value="F:DNA binding"/>
    <property type="evidence" value="ECO:0007669"/>
    <property type="project" value="UniProtKB-KW"/>
</dbReference>
<dbReference type="InterPro" id="IPR012845">
    <property type="entry name" value="RNA_pol_sigma_FliA_WhiG"/>
</dbReference>
<evidence type="ECO:0000256" key="3">
    <source>
        <dbReference type="ARBA" id="ARBA00023125"/>
    </source>
</evidence>
<dbReference type="InterPro" id="IPR013325">
    <property type="entry name" value="RNA_pol_sigma_r2"/>
</dbReference>
<evidence type="ECO:0000256" key="4">
    <source>
        <dbReference type="ARBA" id="ARBA00023163"/>
    </source>
</evidence>
<accession>A0A1G8PPI9</accession>
<keyword evidence="8" id="KW-1185">Reference proteome</keyword>
<dbReference type="InterPro" id="IPR007624">
    <property type="entry name" value="RNA_pol_sigma70_r3"/>
</dbReference>
<evidence type="ECO:0000256" key="5">
    <source>
        <dbReference type="SAM" id="Coils"/>
    </source>
</evidence>
<dbReference type="InterPro" id="IPR014284">
    <property type="entry name" value="RNA_pol_sigma-70_dom"/>
</dbReference>
<dbReference type="AlphaFoldDB" id="A0A1G8PPI9"/>
<dbReference type="PROSITE" id="PS00716">
    <property type="entry name" value="SIGMA70_2"/>
    <property type="match status" value="1"/>
</dbReference>
<dbReference type="GO" id="GO:0016987">
    <property type="term" value="F:sigma factor activity"/>
    <property type="evidence" value="ECO:0007669"/>
    <property type="project" value="UniProtKB-KW"/>
</dbReference>
<dbReference type="OrthoDB" id="9799825at2"/>
<dbReference type="PRINTS" id="PR00046">
    <property type="entry name" value="SIGMA70FCT"/>
</dbReference>